<dbReference type="Proteomes" id="UP000326759">
    <property type="component" value="Unassembled WGS sequence"/>
</dbReference>
<reference evidence="1 2" key="1">
    <citation type="journal article" date="2019" name="PLoS Biol.">
        <title>Sex chromosomes control vertical transmission of feminizing Wolbachia symbionts in an isopod.</title>
        <authorList>
            <person name="Becking T."/>
            <person name="Chebbi M.A."/>
            <person name="Giraud I."/>
            <person name="Moumen B."/>
            <person name="Laverre T."/>
            <person name="Caubet Y."/>
            <person name="Peccoud J."/>
            <person name="Gilbert C."/>
            <person name="Cordaux R."/>
        </authorList>
    </citation>
    <scope>NUCLEOTIDE SEQUENCE [LARGE SCALE GENOMIC DNA]</scope>
    <source>
        <strain evidence="1">ANa2</strain>
        <tissue evidence="1">Whole body excluding digestive tract and cuticle</tissue>
    </source>
</reference>
<proteinExistence type="predicted"/>
<accession>A0A5N5SVH9</accession>
<dbReference type="EMBL" id="SEYY01019501">
    <property type="protein sequence ID" value="KAB7498191.1"/>
    <property type="molecule type" value="Genomic_DNA"/>
</dbReference>
<protein>
    <submittedName>
        <fullName evidence="1">Uncharacterized protein</fullName>
    </submittedName>
</protein>
<organism evidence="1 2">
    <name type="scientific">Armadillidium nasatum</name>
    <dbReference type="NCBI Taxonomy" id="96803"/>
    <lineage>
        <taxon>Eukaryota</taxon>
        <taxon>Metazoa</taxon>
        <taxon>Ecdysozoa</taxon>
        <taxon>Arthropoda</taxon>
        <taxon>Crustacea</taxon>
        <taxon>Multicrustacea</taxon>
        <taxon>Malacostraca</taxon>
        <taxon>Eumalacostraca</taxon>
        <taxon>Peracarida</taxon>
        <taxon>Isopoda</taxon>
        <taxon>Oniscidea</taxon>
        <taxon>Crinocheta</taxon>
        <taxon>Armadillidiidae</taxon>
        <taxon>Armadillidium</taxon>
    </lineage>
</organism>
<gene>
    <name evidence="1" type="ORF">Anas_01439</name>
</gene>
<keyword evidence="2" id="KW-1185">Reference proteome</keyword>
<evidence type="ECO:0000313" key="2">
    <source>
        <dbReference type="Proteomes" id="UP000326759"/>
    </source>
</evidence>
<evidence type="ECO:0000313" key="1">
    <source>
        <dbReference type="EMBL" id="KAB7498191.1"/>
    </source>
</evidence>
<comment type="caution">
    <text evidence="1">The sequence shown here is derived from an EMBL/GenBank/DDBJ whole genome shotgun (WGS) entry which is preliminary data.</text>
</comment>
<sequence length="76" mass="8421">MFNFVTLHDYTMGLVGSPKHDMTEMKNNLAVTNPDVNTALSESQALMPNSDNQQSGNDLLQVDVRLLVNVQRESSV</sequence>
<dbReference type="AlphaFoldDB" id="A0A5N5SVH9"/>
<name>A0A5N5SVH9_9CRUS</name>